<keyword evidence="3" id="KW-0413">Isomerase</keyword>
<dbReference type="PANTHER" id="PTHR21047:SF2">
    <property type="entry name" value="THYMIDINE DIPHOSPHO-4-KETO-RHAMNOSE 3,5-EPIMERASE"/>
    <property type="match status" value="1"/>
</dbReference>
<evidence type="ECO:0000313" key="4">
    <source>
        <dbReference type="Proteomes" id="UP000266178"/>
    </source>
</evidence>
<feature type="site" description="Participates in a stacking interaction with the thymidine ring of dTDP-4-oxo-6-deoxyglucose" evidence="2">
    <location>
        <position position="152"/>
    </location>
</feature>
<gene>
    <name evidence="3" type="primary">rmlC</name>
    <name evidence="3" type="ORF">Mgrana_02142</name>
</gene>
<reference evidence="3 4" key="1">
    <citation type="submission" date="2018-08" db="EMBL/GenBank/DDBJ databases">
        <title>Meiothermus granaticius genome AF-68 sequencing project.</title>
        <authorList>
            <person name="Da Costa M.S."/>
            <person name="Albuquerque L."/>
            <person name="Raposo P."/>
            <person name="Froufe H.J.C."/>
            <person name="Barroso C.S."/>
            <person name="Egas C."/>
        </authorList>
    </citation>
    <scope>NUCLEOTIDE SEQUENCE [LARGE SCALE GENOMIC DNA]</scope>
    <source>
        <strain evidence="3 4">AF-68</strain>
    </source>
</reference>
<dbReference type="GO" id="GO:0008830">
    <property type="term" value="F:dTDP-4-dehydrorhamnose 3,5-epimerase activity"/>
    <property type="evidence" value="ECO:0007669"/>
    <property type="project" value="UniProtKB-EC"/>
</dbReference>
<comment type="caution">
    <text evidence="3">The sequence shown here is derived from an EMBL/GenBank/DDBJ whole genome shotgun (WGS) entry which is preliminary data.</text>
</comment>
<dbReference type="RefSeq" id="WP_119357611.1">
    <property type="nucleotide sequence ID" value="NZ_BJXM01000010.1"/>
</dbReference>
<dbReference type="Proteomes" id="UP000266178">
    <property type="component" value="Unassembled WGS sequence"/>
</dbReference>
<dbReference type="EMBL" id="QWLB01000028">
    <property type="protein sequence ID" value="RIH91961.1"/>
    <property type="molecule type" value="Genomic_DNA"/>
</dbReference>
<dbReference type="InterPro" id="IPR011051">
    <property type="entry name" value="RmlC_Cupin_sf"/>
</dbReference>
<dbReference type="SUPFAM" id="SSF51182">
    <property type="entry name" value="RmlC-like cupins"/>
    <property type="match status" value="1"/>
</dbReference>
<feature type="active site" description="Proton donor" evidence="1">
    <location>
        <position position="146"/>
    </location>
</feature>
<evidence type="ECO:0000256" key="2">
    <source>
        <dbReference type="PIRSR" id="PIRSR600888-3"/>
    </source>
</evidence>
<proteinExistence type="predicted"/>
<dbReference type="GO" id="GO:0005829">
    <property type="term" value="C:cytosol"/>
    <property type="evidence" value="ECO:0007669"/>
    <property type="project" value="TreeGrafter"/>
</dbReference>
<dbReference type="AlphaFoldDB" id="A0A399FBB7"/>
<evidence type="ECO:0000313" key="3">
    <source>
        <dbReference type="EMBL" id="RIH91961.1"/>
    </source>
</evidence>
<keyword evidence="4" id="KW-1185">Reference proteome</keyword>
<protein>
    <submittedName>
        <fullName evidence="3">dTDP-4-dehydrorhamnose 3,5-epimerase</fullName>
        <ecNumber evidence="3">5.1.3.13</ecNumber>
    </submittedName>
</protein>
<dbReference type="OrthoDB" id="9800680at2"/>
<dbReference type="EC" id="5.1.3.13" evidence="3"/>
<name>A0A399FBB7_9DEIN</name>
<dbReference type="InterPro" id="IPR000888">
    <property type="entry name" value="RmlC-like"/>
</dbReference>
<evidence type="ECO:0000256" key="1">
    <source>
        <dbReference type="PIRSR" id="PIRSR600888-1"/>
    </source>
</evidence>
<dbReference type="Gene3D" id="2.60.120.10">
    <property type="entry name" value="Jelly Rolls"/>
    <property type="match status" value="1"/>
</dbReference>
<dbReference type="GO" id="GO:0000271">
    <property type="term" value="P:polysaccharide biosynthetic process"/>
    <property type="evidence" value="ECO:0007669"/>
    <property type="project" value="TreeGrafter"/>
</dbReference>
<dbReference type="Pfam" id="PF00908">
    <property type="entry name" value="dTDP_sugar_isom"/>
    <property type="match status" value="1"/>
</dbReference>
<feature type="active site" description="Proton acceptor" evidence="1">
    <location>
        <position position="77"/>
    </location>
</feature>
<dbReference type="GO" id="GO:0019305">
    <property type="term" value="P:dTDP-rhamnose biosynthetic process"/>
    <property type="evidence" value="ECO:0007669"/>
    <property type="project" value="TreeGrafter"/>
</dbReference>
<organism evidence="3 4">
    <name type="scientific">Meiothermus granaticius NBRC 107808</name>
    <dbReference type="NCBI Taxonomy" id="1227551"/>
    <lineage>
        <taxon>Bacteria</taxon>
        <taxon>Thermotogati</taxon>
        <taxon>Deinococcota</taxon>
        <taxon>Deinococci</taxon>
        <taxon>Thermales</taxon>
        <taxon>Thermaceae</taxon>
        <taxon>Meiothermus</taxon>
    </lineage>
</organism>
<dbReference type="PANTHER" id="PTHR21047">
    <property type="entry name" value="DTDP-6-DEOXY-D-GLUCOSE-3,5 EPIMERASE"/>
    <property type="match status" value="1"/>
</dbReference>
<dbReference type="InterPro" id="IPR014710">
    <property type="entry name" value="RmlC-like_jellyroll"/>
</dbReference>
<accession>A0A399FBB7</accession>
<sequence>MSLNEQALAAMEYQSYPAPAEIQGVAHIPLKKYRALEGAFMEYLRLGAGQVEGLAATFEARQISVSWAVPGRINAFHIHPKRPQDEVWCVLEGSLQVWLVDLREGSPTKGHRRSFLLSGEAPALLYIPTGVAHGYRAGHQGALLLYAMNDQFNPADPNEGRLPWDFFGADLWADDRG</sequence>